<dbReference type="FunFam" id="3.40.30.10:FF:000013">
    <property type="entry name" value="Blast:Protein SCO1 homolog, mitochondrial"/>
    <property type="match status" value="1"/>
</dbReference>
<dbReference type="PROSITE" id="PS51352">
    <property type="entry name" value="THIOREDOXIN_2"/>
    <property type="match status" value="1"/>
</dbReference>
<reference evidence="5" key="1">
    <citation type="submission" date="2018-06" db="EMBL/GenBank/DDBJ databases">
        <authorList>
            <person name="Zhirakovskaya E."/>
        </authorList>
    </citation>
    <scope>NUCLEOTIDE SEQUENCE</scope>
</reference>
<dbReference type="CDD" id="cd02968">
    <property type="entry name" value="SCO"/>
    <property type="match status" value="1"/>
</dbReference>
<feature type="domain" description="Thioredoxin" evidence="4">
    <location>
        <begin position="36"/>
        <end position="202"/>
    </location>
</feature>
<keyword evidence="3" id="KW-0472">Membrane</keyword>
<keyword evidence="3" id="KW-1133">Transmembrane helix</keyword>
<dbReference type="Pfam" id="PF02630">
    <property type="entry name" value="SCO1-SenC"/>
    <property type="match status" value="1"/>
</dbReference>
<dbReference type="PANTHER" id="PTHR12151">
    <property type="entry name" value="ELECTRON TRANSPORT PROTIN SCO1/SENC FAMILY MEMBER"/>
    <property type="match status" value="1"/>
</dbReference>
<dbReference type="AlphaFoldDB" id="A0A3B1AMN0"/>
<dbReference type="Gene3D" id="3.40.30.10">
    <property type="entry name" value="Glutaredoxin"/>
    <property type="match status" value="1"/>
</dbReference>
<comment type="similarity">
    <text evidence="1">Belongs to the SCO1/2 family.</text>
</comment>
<dbReference type="InterPro" id="IPR013766">
    <property type="entry name" value="Thioredoxin_domain"/>
</dbReference>
<sequence length="202" mass="22816">MTTSRILLIILLVLAGIFAIFITYFYTPPVKTAQQNAKALIGGPFTLVDHHGKDVTDKDFRGKYMLVYFGYTYCPDVCPTELQIMSDALDQVSEKTLKAITPIFITVDPIRDTVDIMAQYVPAFHENMVGLTGSIEQIKAAKKAYRAYGAKEQQEEGADPEAYLVNHTSYIYLMDRQGDYLTHFRSLTDPEVMAKKLEEVIK</sequence>
<evidence type="ECO:0000256" key="3">
    <source>
        <dbReference type="SAM" id="Phobius"/>
    </source>
</evidence>
<protein>
    <submittedName>
        <fullName evidence="5">Cytochrome oxidase biogenesis protein Sco1/SenC/PrrC, thiol-disulfide reductase involved in Cu(I) insertion into CoxII Cu(A) center</fullName>
    </submittedName>
</protein>
<feature type="transmembrane region" description="Helical" evidence="3">
    <location>
        <begin position="6"/>
        <end position="26"/>
    </location>
</feature>
<keyword evidence="3" id="KW-0812">Transmembrane</keyword>
<dbReference type="PANTHER" id="PTHR12151:SF25">
    <property type="entry name" value="LINALOOL DEHYDRATASE_ISOMERASE DOMAIN-CONTAINING PROTEIN"/>
    <property type="match status" value="1"/>
</dbReference>
<name>A0A3B1AMN0_9ZZZZ</name>
<evidence type="ECO:0000256" key="1">
    <source>
        <dbReference type="ARBA" id="ARBA00010996"/>
    </source>
</evidence>
<keyword evidence="2" id="KW-0186">Copper</keyword>
<dbReference type="InterPro" id="IPR003782">
    <property type="entry name" value="SCO1/SenC"/>
</dbReference>
<proteinExistence type="inferred from homology"/>
<evidence type="ECO:0000259" key="4">
    <source>
        <dbReference type="PROSITE" id="PS51352"/>
    </source>
</evidence>
<dbReference type="InterPro" id="IPR036249">
    <property type="entry name" value="Thioredoxin-like_sf"/>
</dbReference>
<dbReference type="SUPFAM" id="SSF52833">
    <property type="entry name" value="Thioredoxin-like"/>
    <property type="match status" value="1"/>
</dbReference>
<evidence type="ECO:0000256" key="2">
    <source>
        <dbReference type="ARBA" id="ARBA00023008"/>
    </source>
</evidence>
<accession>A0A3B1AMN0</accession>
<dbReference type="EMBL" id="UOFW01000198">
    <property type="protein sequence ID" value="VAX07206.1"/>
    <property type="molecule type" value="Genomic_DNA"/>
</dbReference>
<organism evidence="5">
    <name type="scientific">hydrothermal vent metagenome</name>
    <dbReference type="NCBI Taxonomy" id="652676"/>
    <lineage>
        <taxon>unclassified sequences</taxon>
        <taxon>metagenomes</taxon>
        <taxon>ecological metagenomes</taxon>
    </lineage>
</organism>
<evidence type="ECO:0000313" key="5">
    <source>
        <dbReference type="EMBL" id="VAX07206.1"/>
    </source>
</evidence>
<gene>
    <name evidence="5" type="ORF">MNBD_ALPHA03-1230</name>
</gene>